<gene>
    <name evidence="5" type="ORF">LTR62_001698</name>
</gene>
<evidence type="ECO:0000256" key="2">
    <source>
        <dbReference type="ARBA" id="ARBA00022679"/>
    </source>
</evidence>
<dbReference type="Proteomes" id="UP001310890">
    <property type="component" value="Unassembled WGS sequence"/>
</dbReference>
<dbReference type="InterPro" id="IPR002935">
    <property type="entry name" value="SAM_O-MeTrfase"/>
</dbReference>
<dbReference type="AlphaFoldDB" id="A0AAN7YG38"/>
<dbReference type="PANTHER" id="PTHR10509">
    <property type="entry name" value="O-METHYLTRANSFERASE-RELATED"/>
    <property type="match status" value="1"/>
</dbReference>
<dbReference type="EMBL" id="JAVRRL010000138">
    <property type="protein sequence ID" value="KAK5107140.1"/>
    <property type="molecule type" value="Genomic_DNA"/>
</dbReference>
<name>A0AAN7YG38_9PEZI</name>
<evidence type="ECO:0000256" key="4">
    <source>
        <dbReference type="ARBA" id="ARBA00023453"/>
    </source>
</evidence>
<keyword evidence="2" id="KW-0808">Transferase</keyword>
<dbReference type="CDD" id="cd02440">
    <property type="entry name" value="AdoMet_MTases"/>
    <property type="match status" value="1"/>
</dbReference>
<dbReference type="InterPro" id="IPR029063">
    <property type="entry name" value="SAM-dependent_MTases_sf"/>
</dbReference>
<protein>
    <recommendedName>
        <fullName evidence="7">O-methyltransferase</fullName>
    </recommendedName>
</protein>
<accession>A0AAN7YG38</accession>
<proteinExistence type="inferred from homology"/>
<dbReference type="SUPFAM" id="SSF53335">
    <property type="entry name" value="S-adenosyl-L-methionine-dependent methyltransferases"/>
    <property type="match status" value="1"/>
</dbReference>
<sequence length="231" mass="25299">MATPSQTPQELPAITTQALAASLKAQALLLQPNPRLDAAEANCKKHNIPSISVSPLQGQFLALLCRMSNAKSVLEIGTLGGYSTIWFAESVPGVKVTSIEFSAKHRDIALENTKGLENVEIRLGKAAEVMRELKAEGQVYDFVFIDANWDQQAEYFDLAVAMTRPGGSVYVDNVVRNLLDVEEEEGDRADWSLVDFVKGDGRVRATVIPTLSTHKVRVEEMVDGFLLAVVR</sequence>
<keyword evidence="3" id="KW-0949">S-adenosyl-L-methionine</keyword>
<evidence type="ECO:0000256" key="3">
    <source>
        <dbReference type="ARBA" id="ARBA00022691"/>
    </source>
</evidence>
<comment type="caution">
    <text evidence="5">The sequence shown here is derived from an EMBL/GenBank/DDBJ whole genome shotgun (WGS) entry which is preliminary data.</text>
</comment>
<dbReference type="PROSITE" id="PS51682">
    <property type="entry name" value="SAM_OMT_I"/>
    <property type="match status" value="1"/>
</dbReference>
<dbReference type="PANTHER" id="PTHR10509:SF14">
    <property type="entry name" value="CAFFEOYL-COA O-METHYLTRANSFERASE 3-RELATED"/>
    <property type="match status" value="1"/>
</dbReference>
<evidence type="ECO:0000256" key="1">
    <source>
        <dbReference type="ARBA" id="ARBA00022603"/>
    </source>
</evidence>
<dbReference type="InterPro" id="IPR050362">
    <property type="entry name" value="Cation-dep_OMT"/>
</dbReference>
<dbReference type="GO" id="GO:0008171">
    <property type="term" value="F:O-methyltransferase activity"/>
    <property type="evidence" value="ECO:0007669"/>
    <property type="project" value="InterPro"/>
</dbReference>
<dbReference type="GO" id="GO:0032259">
    <property type="term" value="P:methylation"/>
    <property type="evidence" value="ECO:0007669"/>
    <property type="project" value="UniProtKB-KW"/>
</dbReference>
<comment type="similarity">
    <text evidence="4">Belongs to the class I-like SAM-binding methyltransferase superfamily. Cation-dependent O-methyltransferase family.</text>
</comment>
<organism evidence="5 6">
    <name type="scientific">Meristemomyces frigidus</name>
    <dbReference type="NCBI Taxonomy" id="1508187"/>
    <lineage>
        <taxon>Eukaryota</taxon>
        <taxon>Fungi</taxon>
        <taxon>Dikarya</taxon>
        <taxon>Ascomycota</taxon>
        <taxon>Pezizomycotina</taxon>
        <taxon>Dothideomycetes</taxon>
        <taxon>Dothideomycetidae</taxon>
        <taxon>Mycosphaerellales</taxon>
        <taxon>Teratosphaeriaceae</taxon>
        <taxon>Meristemomyces</taxon>
    </lineage>
</organism>
<dbReference type="GO" id="GO:0008757">
    <property type="term" value="F:S-adenosylmethionine-dependent methyltransferase activity"/>
    <property type="evidence" value="ECO:0007669"/>
    <property type="project" value="TreeGrafter"/>
</dbReference>
<reference evidence="5" key="1">
    <citation type="submission" date="2023-08" db="EMBL/GenBank/DDBJ databases">
        <title>Black Yeasts Isolated from many extreme environments.</title>
        <authorList>
            <person name="Coleine C."/>
            <person name="Stajich J.E."/>
            <person name="Selbmann L."/>
        </authorList>
    </citation>
    <scope>NUCLEOTIDE SEQUENCE</scope>
    <source>
        <strain evidence="5">CCFEE 5401</strain>
    </source>
</reference>
<evidence type="ECO:0000313" key="6">
    <source>
        <dbReference type="Proteomes" id="UP001310890"/>
    </source>
</evidence>
<dbReference type="Gene3D" id="3.40.50.150">
    <property type="entry name" value="Vaccinia Virus protein VP39"/>
    <property type="match status" value="1"/>
</dbReference>
<evidence type="ECO:0000313" key="5">
    <source>
        <dbReference type="EMBL" id="KAK5107140.1"/>
    </source>
</evidence>
<dbReference type="Pfam" id="PF01596">
    <property type="entry name" value="Methyltransf_3"/>
    <property type="match status" value="1"/>
</dbReference>
<keyword evidence="1" id="KW-0489">Methyltransferase</keyword>
<evidence type="ECO:0008006" key="7">
    <source>
        <dbReference type="Google" id="ProtNLM"/>
    </source>
</evidence>